<comment type="caution">
    <text evidence="2">The sequence shown here is derived from an EMBL/GenBank/DDBJ whole genome shotgun (WGS) entry which is preliminary data.</text>
</comment>
<keyword evidence="3" id="KW-1185">Reference proteome</keyword>
<name>A0A120AGK1_9GAMM</name>
<gene>
    <name evidence="2" type="ORF">AZ78_2266</name>
</gene>
<reference evidence="2 3" key="1">
    <citation type="journal article" date="2014" name="Genome Announc.">
        <title>Draft Genome Sequence of Lysobacter capsici AZ78, a Bacterium Antagonistic to Plant-Pathogenic Oomycetes.</title>
        <authorList>
            <person name="Puopolo G."/>
            <person name="Sonego P."/>
            <person name="Engelen K."/>
            <person name="Pertot I."/>
        </authorList>
    </citation>
    <scope>NUCLEOTIDE SEQUENCE [LARGE SCALE GENOMIC DNA]</scope>
    <source>
        <strain evidence="2 3">AZ78</strain>
    </source>
</reference>
<dbReference type="AlphaFoldDB" id="A0A120AGK1"/>
<proteinExistence type="predicted"/>
<dbReference type="PANTHER" id="PTHR43162:SF1">
    <property type="entry name" value="PRESTALK A DIFFERENTIATION PROTEIN A"/>
    <property type="match status" value="1"/>
</dbReference>
<evidence type="ECO:0000313" key="3">
    <source>
        <dbReference type="Proteomes" id="UP000023435"/>
    </source>
</evidence>
<accession>A0A120AGK1</accession>
<organism evidence="2 3">
    <name type="scientific">Lysobacter capsici AZ78</name>
    <dbReference type="NCBI Taxonomy" id="1444315"/>
    <lineage>
        <taxon>Bacteria</taxon>
        <taxon>Pseudomonadati</taxon>
        <taxon>Pseudomonadota</taxon>
        <taxon>Gammaproteobacteria</taxon>
        <taxon>Lysobacterales</taxon>
        <taxon>Lysobacteraceae</taxon>
        <taxon>Lysobacter</taxon>
    </lineage>
</organism>
<sequence length="286" mass="31141">MHIILGGTGHVGSALAETLLERGEAVTVVSRNAWARPAWERKGAHFAVVDVRDVDALRRLFERGRRLFLLNPPADPATDTDAVEKANLRAILAAIEGSGLEKIVAESTYGAQDRDRSGDLGILYAMEQALRAQPIAFSVIRAAYYMSNWDESLRSAREHGKVLSFYPADFALPMVAPRDLGRVAADLITAPLADTGMHHVEGPRAYSPADVADAFAQALGREVDVEVVPRAQWMAAYRKLGFSGAAAKSYADMTAVTLDEDYSIPGEPIRGQIDLATYIQDLVYRS</sequence>
<evidence type="ECO:0000313" key="2">
    <source>
        <dbReference type="EMBL" id="KWS04716.1"/>
    </source>
</evidence>
<protein>
    <submittedName>
        <fullName evidence="2">Nucleoside-diphosphate-sugar epimerase</fullName>
    </submittedName>
</protein>
<dbReference type="InterPro" id="IPR008030">
    <property type="entry name" value="NmrA-like"/>
</dbReference>
<dbReference type="InterPro" id="IPR036291">
    <property type="entry name" value="NAD(P)-bd_dom_sf"/>
</dbReference>
<feature type="domain" description="NmrA-like" evidence="1">
    <location>
        <begin position="4"/>
        <end position="232"/>
    </location>
</feature>
<evidence type="ECO:0000259" key="1">
    <source>
        <dbReference type="Pfam" id="PF05368"/>
    </source>
</evidence>
<dbReference type="RefSeq" id="WP_036108891.1">
    <property type="nucleotide sequence ID" value="NZ_JAJA02000001.1"/>
</dbReference>
<dbReference type="Gene3D" id="3.90.25.10">
    <property type="entry name" value="UDP-galactose 4-epimerase, domain 1"/>
    <property type="match status" value="1"/>
</dbReference>
<dbReference type="SUPFAM" id="SSF51735">
    <property type="entry name" value="NAD(P)-binding Rossmann-fold domains"/>
    <property type="match status" value="1"/>
</dbReference>
<dbReference type="Pfam" id="PF05368">
    <property type="entry name" value="NmrA"/>
    <property type="match status" value="1"/>
</dbReference>
<dbReference type="Gene3D" id="3.40.50.720">
    <property type="entry name" value="NAD(P)-binding Rossmann-like Domain"/>
    <property type="match status" value="1"/>
</dbReference>
<dbReference type="PANTHER" id="PTHR43162">
    <property type="match status" value="1"/>
</dbReference>
<dbReference type="Proteomes" id="UP000023435">
    <property type="component" value="Unassembled WGS sequence"/>
</dbReference>
<dbReference type="InterPro" id="IPR051604">
    <property type="entry name" value="Ergot_Alk_Oxidoreductase"/>
</dbReference>
<dbReference type="OrthoDB" id="9798669at2"/>
<dbReference type="EMBL" id="JAJA02000001">
    <property type="protein sequence ID" value="KWS04716.1"/>
    <property type="molecule type" value="Genomic_DNA"/>
</dbReference>